<proteinExistence type="predicted"/>
<protein>
    <submittedName>
        <fullName evidence="2">HTH-type transcriptional regulator TreR</fullName>
    </submittedName>
</protein>
<keyword evidence="3" id="KW-1185">Reference proteome</keyword>
<reference evidence="2 3" key="1">
    <citation type="submission" date="2018-03" db="EMBL/GenBank/DDBJ databases">
        <authorList>
            <person name="Keele B.F."/>
        </authorList>
    </citation>
    <scope>NUCLEOTIDE SEQUENCE [LARGE SCALE GENOMIC DNA]</scope>
    <source>
        <strain evidence="2 3">CECT 8626</strain>
    </source>
</reference>
<dbReference type="Gene3D" id="1.10.260.40">
    <property type="entry name" value="lambda repressor-like DNA-binding domains"/>
    <property type="match status" value="1"/>
</dbReference>
<evidence type="ECO:0000259" key="1">
    <source>
        <dbReference type="PROSITE" id="PS50932"/>
    </source>
</evidence>
<organism evidence="2 3">
    <name type="scientific">Albidovulum aquaemixtae</name>
    <dbReference type="NCBI Taxonomy" id="1542388"/>
    <lineage>
        <taxon>Bacteria</taxon>
        <taxon>Pseudomonadati</taxon>
        <taxon>Pseudomonadota</taxon>
        <taxon>Alphaproteobacteria</taxon>
        <taxon>Rhodobacterales</taxon>
        <taxon>Paracoccaceae</taxon>
        <taxon>Albidovulum</taxon>
    </lineage>
</organism>
<dbReference type="InterPro" id="IPR010982">
    <property type="entry name" value="Lambda_DNA-bd_dom_sf"/>
</dbReference>
<dbReference type="EMBL" id="OMOQ01000004">
    <property type="protein sequence ID" value="SPH24716.1"/>
    <property type="molecule type" value="Genomic_DNA"/>
</dbReference>
<sequence length="71" mass="7580">MGGVPKVGGHWKGPTIREIAELSGLGTATVDRVLNGRPGVRDKTREKVQAALRKLSQSAMADELLRIGLLC</sequence>
<feature type="domain" description="HTH lacI-type" evidence="1">
    <location>
        <begin position="14"/>
        <end position="55"/>
    </location>
</feature>
<dbReference type="GO" id="GO:0003677">
    <property type="term" value="F:DNA binding"/>
    <property type="evidence" value="ECO:0007669"/>
    <property type="project" value="InterPro"/>
</dbReference>
<dbReference type="SMART" id="SM00354">
    <property type="entry name" value="HTH_LACI"/>
    <property type="match status" value="1"/>
</dbReference>
<dbReference type="AlphaFoldDB" id="A0A2R8BMR3"/>
<dbReference type="Pfam" id="PF00356">
    <property type="entry name" value="LacI"/>
    <property type="match status" value="1"/>
</dbReference>
<dbReference type="InterPro" id="IPR000843">
    <property type="entry name" value="HTH_LacI"/>
</dbReference>
<dbReference type="RefSeq" id="WP_219929223.1">
    <property type="nucleotide sequence ID" value="NZ_OMOQ01000004.1"/>
</dbReference>
<dbReference type="Proteomes" id="UP000244924">
    <property type="component" value="Unassembled WGS sequence"/>
</dbReference>
<accession>A0A2R8BMR3</accession>
<dbReference type="PROSITE" id="PS50932">
    <property type="entry name" value="HTH_LACI_2"/>
    <property type="match status" value="1"/>
</dbReference>
<dbReference type="SUPFAM" id="SSF47413">
    <property type="entry name" value="lambda repressor-like DNA-binding domains"/>
    <property type="match status" value="1"/>
</dbReference>
<dbReference type="GO" id="GO:0006355">
    <property type="term" value="P:regulation of DNA-templated transcription"/>
    <property type="evidence" value="ECO:0007669"/>
    <property type="project" value="InterPro"/>
</dbReference>
<evidence type="ECO:0000313" key="2">
    <source>
        <dbReference type="EMBL" id="SPH24716.1"/>
    </source>
</evidence>
<dbReference type="CDD" id="cd01392">
    <property type="entry name" value="HTH_LacI"/>
    <property type="match status" value="1"/>
</dbReference>
<evidence type="ECO:0000313" key="3">
    <source>
        <dbReference type="Proteomes" id="UP000244924"/>
    </source>
</evidence>
<gene>
    <name evidence="2" type="primary">treR</name>
    <name evidence="2" type="ORF">DEA8626_03754</name>
</gene>
<name>A0A2R8BMR3_9RHOB</name>